<proteinExistence type="predicted"/>
<dbReference type="Gene3D" id="2.70.98.30">
    <property type="entry name" value="Golgi alpha-mannosidase II, domain 4"/>
    <property type="match status" value="1"/>
</dbReference>
<keyword evidence="2" id="KW-1185">Reference proteome</keyword>
<organism evidence="1 2">
    <name type="scientific">Mycena albidolilacea</name>
    <dbReference type="NCBI Taxonomy" id="1033008"/>
    <lineage>
        <taxon>Eukaryota</taxon>
        <taxon>Fungi</taxon>
        <taxon>Dikarya</taxon>
        <taxon>Basidiomycota</taxon>
        <taxon>Agaricomycotina</taxon>
        <taxon>Agaricomycetes</taxon>
        <taxon>Agaricomycetidae</taxon>
        <taxon>Agaricales</taxon>
        <taxon>Marasmiineae</taxon>
        <taxon>Mycenaceae</taxon>
        <taxon>Mycena</taxon>
    </lineage>
</organism>
<accession>A0AAD6Z8V9</accession>
<reference evidence="1" key="1">
    <citation type="submission" date="2023-03" db="EMBL/GenBank/DDBJ databases">
        <title>Massive genome expansion in bonnet fungi (Mycena s.s.) driven by repeated elements and novel gene families across ecological guilds.</title>
        <authorList>
            <consortium name="Lawrence Berkeley National Laboratory"/>
            <person name="Harder C.B."/>
            <person name="Miyauchi S."/>
            <person name="Viragh M."/>
            <person name="Kuo A."/>
            <person name="Thoen E."/>
            <person name="Andreopoulos B."/>
            <person name="Lu D."/>
            <person name="Skrede I."/>
            <person name="Drula E."/>
            <person name="Henrissat B."/>
            <person name="Morin E."/>
            <person name="Kohler A."/>
            <person name="Barry K."/>
            <person name="LaButti K."/>
            <person name="Morin E."/>
            <person name="Salamov A."/>
            <person name="Lipzen A."/>
            <person name="Mereny Z."/>
            <person name="Hegedus B."/>
            <person name="Baldrian P."/>
            <person name="Stursova M."/>
            <person name="Weitz H."/>
            <person name="Taylor A."/>
            <person name="Grigoriev I.V."/>
            <person name="Nagy L.G."/>
            <person name="Martin F."/>
            <person name="Kauserud H."/>
        </authorList>
    </citation>
    <scope>NUCLEOTIDE SEQUENCE</scope>
    <source>
        <strain evidence="1">CBHHK002</strain>
    </source>
</reference>
<sequence length="49" mass="5835">MLCFDVWVDWRQRTSFSSVLELPLALSSDNVMYETQFGWMQHPTHKNTT</sequence>
<comment type="caution">
    <text evidence="1">The sequence shown here is derived from an EMBL/GenBank/DDBJ whole genome shotgun (WGS) entry which is preliminary data.</text>
</comment>
<evidence type="ECO:0000313" key="2">
    <source>
        <dbReference type="Proteomes" id="UP001218218"/>
    </source>
</evidence>
<evidence type="ECO:0000313" key="1">
    <source>
        <dbReference type="EMBL" id="KAJ7312582.1"/>
    </source>
</evidence>
<dbReference type="AlphaFoldDB" id="A0AAD6Z8V9"/>
<gene>
    <name evidence="1" type="ORF">DFH08DRAFT_717434</name>
</gene>
<dbReference type="Proteomes" id="UP001218218">
    <property type="component" value="Unassembled WGS sequence"/>
</dbReference>
<dbReference type="EMBL" id="JARIHO010000071">
    <property type="protein sequence ID" value="KAJ7312582.1"/>
    <property type="molecule type" value="Genomic_DNA"/>
</dbReference>
<protein>
    <submittedName>
        <fullName evidence="1">Uncharacterized protein</fullName>
    </submittedName>
</protein>
<name>A0AAD6Z8V9_9AGAR</name>